<dbReference type="Gene3D" id="2.150.10.10">
    <property type="entry name" value="Serralysin-like metalloprotease, C-terminal"/>
    <property type="match status" value="2"/>
</dbReference>
<dbReference type="Pfam" id="PF13403">
    <property type="entry name" value="Hint_2"/>
    <property type="match status" value="1"/>
</dbReference>
<feature type="region of interest" description="Disordered" evidence="3">
    <location>
        <begin position="35"/>
        <end position="60"/>
    </location>
</feature>
<dbReference type="InterPro" id="IPR028992">
    <property type="entry name" value="Hedgehog/Intein_dom"/>
</dbReference>
<dbReference type="GO" id="GO:0005509">
    <property type="term" value="F:calcium ion binding"/>
    <property type="evidence" value="ECO:0007669"/>
    <property type="project" value="InterPro"/>
</dbReference>
<dbReference type="PROSITE" id="PS50817">
    <property type="entry name" value="INTEIN_N_TER"/>
    <property type="match status" value="1"/>
</dbReference>
<dbReference type="InterPro" id="IPR001343">
    <property type="entry name" value="Hemolysn_Ca-bd"/>
</dbReference>
<dbReference type="Pfam" id="PF00353">
    <property type="entry name" value="HemolysinCabind"/>
    <property type="match status" value="3"/>
</dbReference>
<name>A0A2Y9AQ30_9RHOB</name>
<dbReference type="InterPro" id="IPR006141">
    <property type="entry name" value="Intein_N"/>
</dbReference>
<gene>
    <name evidence="5" type="ORF">BCF38_103194</name>
    <name evidence="6" type="ORF">SAMN05421539_103194</name>
</gene>
<dbReference type="InterPro" id="IPR018511">
    <property type="entry name" value="Hemolysin-typ_Ca-bd_CS"/>
</dbReference>
<evidence type="ECO:0000313" key="7">
    <source>
        <dbReference type="Proteomes" id="UP000245839"/>
    </source>
</evidence>
<dbReference type="SUPFAM" id="SSF51294">
    <property type="entry name" value="Hedgehog/intein (Hint) domain"/>
    <property type="match status" value="1"/>
</dbReference>
<dbReference type="EMBL" id="UETC01000003">
    <property type="protein sequence ID" value="SSA44439.1"/>
    <property type="molecule type" value="Genomic_DNA"/>
</dbReference>
<protein>
    <submittedName>
        <fullName evidence="5">Hemolysin type calcium-binding protein</fullName>
    </submittedName>
    <submittedName>
        <fullName evidence="6">Hemolysin-type calcium-binding repeat-containing protein</fullName>
    </submittedName>
</protein>
<dbReference type="RefSeq" id="WP_109563968.1">
    <property type="nucleotide sequence ID" value="NZ_QGDJ01000003.1"/>
</dbReference>
<feature type="compositionally biased region" description="Polar residues" evidence="3">
    <location>
        <begin position="35"/>
        <end position="45"/>
    </location>
</feature>
<dbReference type="Gene3D" id="2.170.16.10">
    <property type="entry name" value="Hedgehog/Intein (Hint) domain"/>
    <property type="match status" value="1"/>
</dbReference>
<evidence type="ECO:0000313" key="6">
    <source>
        <dbReference type="EMBL" id="SSA44439.1"/>
    </source>
</evidence>
<proteinExistence type="predicted"/>
<evidence type="ECO:0000256" key="2">
    <source>
        <dbReference type="ARBA" id="ARBA00022525"/>
    </source>
</evidence>
<dbReference type="InterPro" id="IPR050557">
    <property type="entry name" value="RTX_toxin/Mannuronan_C5-epim"/>
</dbReference>
<feature type="region of interest" description="Disordered" evidence="3">
    <location>
        <begin position="290"/>
        <end position="313"/>
    </location>
</feature>
<dbReference type="PANTHER" id="PTHR38340">
    <property type="entry name" value="S-LAYER PROTEIN"/>
    <property type="match status" value="1"/>
</dbReference>
<evidence type="ECO:0000313" key="5">
    <source>
        <dbReference type="EMBL" id="PWJ20377.1"/>
    </source>
</evidence>
<comment type="subcellular location">
    <subcellularLocation>
        <location evidence="1">Secreted</location>
    </subcellularLocation>
</comment>
<evidence type="ECO:0000256" key="3">
    <source>
        <dbReference type="SAM" id="MobiDB-lite"/>
    </source>
</evidence>
<evidence type="ECO:0000313" key="8">
    <source>
        <dbReference type="Proteomes" id="UP000251571"/>
    </source>
</evidence>
<dbReference type="GO" id="GO:0005576">
    <property type="term" value="C:extracellular region"/>
    <property type="evidence" value="ECO:0007669"/>
    <property type="project" value="UniProtKB-SubCell"/>
</dbReference>
<evidence type="ECO:0000259" key="4">
    <source>
        <dbReference type="Pfam" id="PF13403"/>
    </source>
</evidence>
<dbReference type="AlphaFoldDB" id="A0A2Y9AQ30"/>
<accession>A0A2Y9AQ30</accession>
<feature type="domain" description="Hedgehog/Intein (Hint)" evidence="4">
    <location>
        <begin position="399"/>
        <end position="545"/>
    </location>
</feature>
<dbReference type="Proteomes" id="UP000251571">
    <property type="component" value="Unassembled WGS sequence"/>
</dbReference>
<dbReference type="PRINTS" id="PR00313">
    <property type="entry name" value="CABNDNGRPT"/>
</dbReference>
<dbReference type="PANTHER" id="PTHR38340:SF1">
    <property type="entry name" value="S-LAYER PROTEIN"/>
    <property type="match status" value="1"/>
</dbReference>
<dbReference type="SUPFAM" id="SSF51120">
    <property type="entry name" value="beta-Roll"/>
    <property type="match status" value="2"/>
</dbReference>
<keyword evidence="2" id="KW-0964">Secreted</keyword>
<reference evidence="5 7" key="2">
    <citation type="submission" date="2018-03" db="EMBL/GenBank/DDBJ databases">
        <title>Genomic Encyclopedia of Archaeal and Bacterial Type Strains, Phase II (KMG-II): from individual species to whole genera.</title>
        <authorList>
            <person name="Goeker M."/>
        </authorList>
    </citation>
    <scope>NUCLEOTIDE SEQUENCE [LARGE SCALE GENOMIC DNA]</scope>
    <source>
        <strain evidence="5 7">DSM 25227</strain>
    </source>
</reference>
<dbReference type="InterPro" id="IPR036844">
    <property type="entry name" value="Hint_dom_sf"/>
</dbReference>
<dbReference type="EMBL" id="QGDJ01000003">
    <property type="protein sequence ID" value="PWJ20377.1"/>
    <property type="molecule type" value="Genomic_DNA"/>
</dbReference>
<sequence length="592" mass="63007">MTEPTKTTISFDNLPAGTLGPDYFADWGVTITSGDGSSARVSESGSIHADPESEEEGGSTLSFEFDGKVILNGVTLAEITGSAQITIYDAAGRILFEQEFGADGGLDPSELLEIDLNVPGAVKVDVHFSGSGGIEDFSFTNAIAPDGIVNGTVAGDLIDDSYVDEDGDVIDGNDAIGVKGTTGDDDFVTAFDGNDTVYAGDGNDLVRGEHGDDLLYGEAGMDTLTGGLGNDTAFGGRGMDEIIMFRGDDCANGQDGNDWMWGGEGNDTMSGDRGDDMVFGEEGDDCVLGGEGNDTITGDAGDDTLKGGEGADMIDGGADRDIIVGATSGDMISGGEEGDDYDVLDLSHTAFTKIDYTSEDKESGIITFDDDSTAKFDGIERVKTEKEDCNICDEKKAPPCFTPGTLIATPQGEVPVEALRVGDRVITRDNGMQTIRWIGRRDVTLAEMVATDAWCPVLIRQGALGHGLPERDMIVSPQHRVLVVDDDALLYFEEREVLIAAKHLVGRRAIERMAPRAVSYIHVMFDAHQVILSDGAWTESFQPGDDSLAGLQDAQREELLSLFPDLREEAGRDGYVAARRALKRREAALLNH</sequence>
<organism evidence="6 8">
    <name type="scientific">Jannaschia seohaensis</name>
    <dbReference type="NCBI Taxonomy" id="475081"/>
    <lineage>
        <taxon>Bacteria</taxon>
        <taxon>Pseudomonadati</taxon>
        <taxon>Pseudomonadota</taxon>
        <taxon>Alphaproteobacteria</taxon>
        <taxon>Rhodobacterales</taxon>
        <taxon>Roseobacteraceae</taxon>
        <taxon>Jannaschia</taxon>
    </lineage>
</organism>
<dbReference type="PROSITE" id="PS00330">
    <property type="entry name" value="HEMOLYSIN_CALCIUM"/>
    <property type="match status" value="2"/>
</dbReference>
<reference evidence="6 8" key="1">
    <citation type="submission" date="2016-10" db="EMBL/GenBank/DDBJ databases">
        <authorList>
            <person name="Cai Z."/>
        </authorList>
    </citation>
    <scope>NUCLEOTIDE SEQUENCE [LARGE SCALE GENOMIC DNA]</scope>
    <source>
        <strain evidence="6 8">DSM 25227</strain>
    </source>
</reference>
<dbReference type="GO" id="GO:0016539">
    <property type="term" value="P:intein-mediated protein splicing"/>
    <property type="evidence" value="ECO:0007669"/>
    <property type="project" value="InterPro"/>
</dbReference>
<dbReference type="InterPro" id="IPR011049">
    <property type="entry name" value="Serralysin-like_metalloprot_C"/>
</dbReference>
<evidence type="ECO:0000256" key="1">
    <source>
        <dbReference type="ARBA" id="ARBA00004613"/>
    </source>
</evidence>
<dbReference type="OrthoDB" id="6305173at2"/>
<dbReference type="Proteomes" id="UP000245839">
    <property type="component" value="Unassembled WGS sequence"/>
</dbReference>
<keyword evidence="7" id="KW-1185">Reference proteome</keyword>